<name>A0A6G1GIB4_9PEZI</name>
<dbReference type="AlphaFoldDB" id="A0A6G1GIB4"/>
<evidence type="ECO:0000259" key="2">
    <source>
        <dbReference type="Pfam" id="PF10615"/>
    </source>
</evidence>
<keyword evidence="1" id="KW-0812">Transmembrane</keyword>
<evidence type="ECO:0000313" key="5">
    <source>
        <dbReference type="RefSeq" id="XP_033539260.1"/>
    </source>
</evidence>
<evidence type="ECO:0000313" key="3">
    <source>
        <dbReference type="EMBL" id="KAF1817629.1"/>
    </source>
</evidence>
<dbReference type="InterPro" id="IPR037119">
    <property type="entry name" value="Haem_oxidase_HugZ-like_sf"/>
</dbReference>
<dbReference type="GeneID" id="54417874"/>
<dbReference type="RefSeq" id="XP_033539260.1">
    <property type="nucleotide sequence ID" value="XM_033677304.1"/>
</dbReference>
<reference evidence="3 5" key="1">
    <citation type="submission" date="2020-01" db="EMBL/GenBank/DDBJ databases">
        <authorList>
            <consortium name="DOE Joint Genome Institute"/>
            <person name="Haridas S."/>
            <person name="Albert R."/>
            <person name="Binder M."/>
            <person name="Bloem J."/>
            <person name="Labutti K."/>
            <person name="Salamov A."/>
            <person name="Andreopoulos B."/>
            <person name="Baker S.E."/>
            <person name="Barry K."/>
            <person name="Bills G."/>
            <person name="Bluhm B.H."/>
            <person name="Cannon C."/>
            <person name="Castanera R."/>
            <person name="Culley D.E."/>
            <person name="Daum C."/>
            <person name="Ezra D."/>
            <person name="Gonzalez J.B."/>
            <person name="Henrissat B."/>
            <person name="Kuo A."/>
            <person name="Liang C."/>
            <person name="Lipzen A."/>
            <person name="Lutzoni F."/>
            <person name="Magnuson J."/>
            <person name="Mondo S."/>
            <person name="Nolan M."/>
            <person name="Ohm R."/>
            <person name="Pangilinan J."/>
            <person name="Park H.-J."/>
            <person name="Ramirez L."/>
            <person name="Alfaro M."/>
            <person name="Sun H."/>
            <person name="Tritt A."/>
            <person name="Yoshinaga Y."/>
            <person name="Zwiers L.-H."/>
            <person name="Turgeon B.G."/>
            <person name="Goodwin S.B."/>
            <person name="Spatafora J.W."/>
            <person name="Crous P.W."/>
            <person name="Grigoriev I.V."/>
        </authorList>
    </citation>
    <scope>NUCLEOTIDE SEQUENCE</scope>
    <source>
        <strain evidence="3 5">CBS 781.70</strain>
    </source>
</reference>
<feature type="transmembrane region" description="Helical" evidence="1">
    <location>
        <begin position="100"/>
        <end position="121"/>
    </location>
</feature>
<dbReference type="OrthoDB" id="5553410at2759"/>
<keyword evidence="4" id="KW-1185">Reference proteome</keyword>
<dbReference type="Proteomes" id="UP000504638">
    <property type="component" value="Unplaced"/>
</dbReference>
<dbReference type="EMBL" id="ML975149">
    <property type="protein sequence ID" value="KAF1817629.1"/>
    <property type="molecule type" value="Genomic_DNA"/>
</dbReference>
<gene>
    <name evidence="3 5" type="ORF">P152DRAFT_427593</name>
</gene>
<dbReference type="InterPro" id="IPR019595">
    <property type="entry name" value="DUF2470"/>
</dbReference>
<dbReference type="PANTHER" id="PTHR37783:SF1">
    <property type="entry name" value="MEMBRANE PROTEIN, PUTATIVE (AFU_ORTHOLOGUE AFUA_1G04315)-RELATED"/>
    <property type="match status" value="1"/>
</dbReference>
<sequence length="232" mass="25783">MAKSDAEIRKRIITHMNKDHYDSIIRYVQHYAHCSPFHARNATLTDITTTHLTIQCGTHTYPIPLTPPLGSLSEARPRLVAMNRTATDHLGHSAVTVKQWVPPLGVYAATFLMCVLGFFVLSRDAHMAPGSWAYEYGLKYGGDAFTGWLRRYRGVGFGLMLAIHATEAMVMARGKMVRHAVPVGSGLWWKWVGGTFVDGVCSFHRFDALVARREKEMGKKGHLVGGVESGRS</sequence>
<reference evidence="5" key="3">
    <citation type="submission" date="2025-04" db="UniProtKB">
        <authorList>
            <consortium name="RefSeq"/>
        </authorList>
    </citation>
    <scope>IDENTIFICATION</scope>
    <source>
        <strain evidence="5">CBS 781.70</strain>
    </source>
</reference>
<evidence type="ECO:0000256" key="1">
    <source>
        <dbReference type="SAM" id="Phobius"/>
    </source>
</evidence>
<dbReference type="Gene3D" id="3.20.180.10">
    <property type="entry name" value="PNP-oxidase-like"/>
    <property type="match status" value="1"/>
</dbReference>
<dbReference type="Pfam" id="PF10615">
    <property type="entry name" value="DUF2470"/>
    <property type="match status" value="1"/>
</dbReference>
<proteinExistence type="predicted"/>
<reference evidence="5" key="2">
    <citation type="submission" date="2020-04" db="EMBL/GenBank/DDBJ databases">
        <authorList>
            <consortium name="NCBI Genome Project"/>
        </authorList>
    </citation>
    <scope>NUCLEOTIDE SEQUENCE</scope>
    <source>
        <strain evidence="5">CBS 781.70</strain>
    </source>
</reference>
<evidence type="ECO:0000313" key="4">
    <source>
        <dbReference type="Proteomes" id="UP000504638"/>
    </source>
</evidence>
<feature type="domain" description="DUF2470" evidence="2">
    <location>
        <begin position="10"/>
        <end position="82"/>
    </location>
</feature>
<keyword evidence="1" id="KW-0472">Membrane</keyword>
<organism evidence="3">
    <name type="scientific">Eremomyces bilateralis CBS 781.70</name>
    <dbReference type="NCBI Taxonomy" id="1392243"/>
    <lineage>
        <taxon>Eukaryota</taxon>
        <taxon>Fungi</taxon>
        <taxon>Dikarya</taxon>
        <taxon>Ascomycota</taxon>
        <taxon>Pezizomycotina</taxon>
        <taxon>Dothideomycetes</taxon>
        <taxon>Dothideomycetes incertae sedis</taxon>
        <taxon>Eremomycetales</taxon>
        <taxon>Eremomycetaceae</taxon>
        <taxon>Eremomyces</taxon>
    </lineage>
</organism>
<accession>A0A6G1GIB4</accession>
<dbReference type="PANTHER" id="PTHR37783">
    <property type="entry name" value="MEMBRANE PROTEIN, PUTATIVE (AFU_ORTHOLOGUE AFUA_1G04315)-RELATED"/>
    <property type="match status" value="1"/>
</dbReference>
<protein>
    <submittedName>
        <fullName evidence="3 5">Integral membrane protein-like protein</fullName>
    </submittedName>
</protein>
<keyword evidence="1" id="KW-1133">Transmembrane helix</keyword>